<keyword evidence="15" id="KW-0012">Acyltransferase</keyword>
<dbReference type="SUPFAM" id="SSF50978">
    <property type="entry name" value="WD40 repeat-like"/>
    <property type="match status" value="1"/>
</dbReference>
<dbReference type="SMART" id="SM00320">
    <property type="entry name" value="WD40"/>
    <property type="match status" value="5"/>
</dbReference>
<keyword evidence="12" id="KW-0443">Lipid metabolism</keyword>
<dbReference type="Gene3D" id="3.30.559.70">
    <property type="entry name" value="Choline/Carnitine o-acyltransferase, domain 2"/>
    <property type="match status" value="1"/>
</dbReference>
<feature type="region of interest" description="Disordered" evidence="19">
    <location>
        <begin position="812"/>
        <end position="838"/>
    </location>
</feature>
<keyword evidence="10" id="KW-0276">Fatty acid metabolism</keyword>
<dbReference type="GO" id="GO:0009437">
    <property type="term" value="P:carnitine metabolic process"/>
    <property type="evidence" value="ECO:0007669"/>
    <property type="project" value="TreeGrafter"/>
</dbReference>
<evidence type="ECO:0000256" key="20">
    <source>
        <dbReference type="SAM" id="Phobius"/>
    </source>
</evidence>
<keyword evidence="5" id="KW-0813">Transport</keyword>
<feature type="transmembrane region" description="Helical" evidence="20">
    <location>
        <begin position="104"/>
        <end position="126"/>
    </location>
</feature>
<evidence type="ECO:0000256" key="14">
    <source>
        <dbReference type="ARBA" id="ARBA00023136"/>
    </source>
</evidence>
<dbReference type="Pfam" id="PF00400">
    <property type="entry name" value="WD40"/>
    <property type="match status" value="2"/>
</dbReference>
<evidence type="ECO:0000256" key="5">
    <source>
        <dbReference type="ARBA" id="ARBA00022448"/>
    </source>
</evidence>
<proteinExistence type="inferred from homology"/>
<feature type="non-terminal residue" evidence="23">
    <location>
        <position position="1208"/>
    </location>
</feature>
<dbReference type="GO" id="GO:0005741">
    <property type="term" value="C:mitochondrial outer membrane"/>
    <property type="evidence" value="ECO:0007669"/>
    <property type="project" value="UniProtKB-SubCell"/>
</dbReference>
<evidence type="ECO:0000256" key="12">
    <source>
        <dbReference type="ARBA" id="ARBA00023098"/>
    </source>
</evidence>
<evidence type="ECO:0000256" key="10">
    <source>
        <dbReference type="ARBA" id="ARBA00022832"/>
    </source>
</evidence>
<evidence type="ECO:0000256" key="6">
    <source>
        <dbReference type="ARBA" id="ARBA00022574"/>
    </source>
</evidence>
<dbReference type="InterPro" id="IPR023213">
    <property type="entry name" value="CAT-like_dom_sf"/>
</dbReference>
<evidence type="ECO:0000256" key="3">
    <source>
        <dbReference type="ARBA" id="ARBA00005232"/>
    </source>
</evidence>
<dbReference type="InterPro" id="IPR042231">
    <property type="entry name" value="Cho/carn_acyl_trans_2"/>
</dbReference>
<evidence type="ECO:0000256" key="1">
    <source>
        <dbReference type="ARBA" id="ARBA00004374"/>
    </source>
</evidence>
<keyword evidence="24" id="KW-1185">Reference proteome</keyword>
<reference evidence="23 24" key="1">
    <citation type="journal article" date="2021" name="Cell">
        <title>Tracing the genetic footprints of vertebrate landing in non-teleost ray-finned fishes.</title>
        <authorList>
            <person name="Bi X."/>
            <person name="Wang K."/>
            <person name="Yang L."/>
            <person name="Pan H."/>
            <person name="Jiang H."/>
            <person name="Wei Q."/>
            <person name="Fang M."/>
            <person name="Yu H."/>
            <person name="Zhu C."/>
            <person name="Cai Y."/>
            <person name="He Y."/>
            <person name="Gan X."/>
            <person name="Zeng H."/>
            <person name="Yu D."/>
            <person name="Zhu Y."/>
            <person name="Jiang H."/>
            <person name="Qiu Q."/>
            <person name="Yang H."/>
            <person name="Zhang Y.E."/>
            <person name="Wang W."/>
            <person name="Zhu M."/>
            <person name="He S."/>
            <person name="Zhang G."/>
        </authorList>
    </citation>
    <scope>NUCLEOTIDE SEQUENCE [LARGE SCALE GENOMIC DNA]</scope>
    <source>
        <strain evidence="23">Bchr_013</strain>
    </source>
</reference>
<protein>
    <recommendedName>
        <fullName evidence="4">carnitine O-palmitoyltransferase</fullName>
        <ecNumber evidence="4">2.3.1.21</ecNumber>
    </recommendedName>
</protein>
<organism evidence="23 24">
    <name type="scientific">Polypterus senegalus</name>
    <name type="common">Senegal bichir</name>
    <dbReference type="NCBI Taxonomy" id="55291"/>
    <lineage>
        <taxon>Eukaryota</taxon>
        <taxon>Metazoa</taxon>
        <taxon>Chordata</taxon>
        <taxon>Craniata</taxon>
        <taxon>Vertebrata</taxon>
        <taxon>Euteleostomi</taxon>
        <taxon>Actinopterygii</taxon>
        <taxon>Polypteriformes</taxon>
        <taxon>Polypteridae</taxon>
        <taxon>Polypterus</taxon>
    </lineage>
</organism>
<feature type="transmembrane region" description="Helical" evidence="20">
    <location>
        <begin position="50"/>
        <end position="74"/>
    </location>
</feature>
<evidence type="ECO:0000256" key="18">
    <source>
        <dbReference type="PROSITE-ProRule" id="PRU00221"/>
    </source>
</evidence>
<comment type="catalytic activity">
    <reaction evidence="16">
        <text>(R)-carnitine + hexadecanoyl-CoA = O-hexadecanoyl-(R)-carnitine + CoA</text>
        <dbReference type="Rhea" id="RHEA:12661"/>
        <dbReference type="ChEBI" id="CHEBI:16347"/>
        <dbReference type="ChEBI" id="CHEBI:17490"/>
        <dbReference type="ChEBI" id="CHEBI:57287"/>
        <dbReference type="ChEBI" id="CHEBI:57379"/>
        <dbReference type="EC" id="2.3.1.21"/>
    </reaction>
    <physiologicalReaction direction="left-to-right" evidence="16">
        <dbReference type="Rhea" id="RHEA:12662"/>
    </physiologicalReaction>
</comment>
<dbReference type="FunFam" id="3.30.559.10:FF:000002">
    <property type="entry name" value="carnitine O-palmitoyltransferase 1, liver isoform"/>
    <property type="match status" value="1"/>
</dbReference>
<keyword evidence="14 20" id="KW-0472">Membrane</keyword>
<keyword evidence="7" id="KW-0808">Transferase</keyword>
<evidence type="ECO:0000256" key="2">
    <source>
        <dbReference type="ARBA" id="ARBA00005005"/>
    </source>
</evidence>
<dbReference type="PANTHER" id="PTHR22589">
    <property type="entry name" value="CARNITINE O-ACYLTRANSFERASE"/>
    <property type="match status" value="1"/>
</dbReference>
<evidence type="ECO:0000259" key="21">
    <source>
        <dbReference type="Pfam" id="PF00755"/>
    </source>
</evidence>
<keyword evidence="9" id="KW-0677">Repeat</keyword>
<dbReference type="FunFam" id="3.30.559.70:FF:000001">
    <property type="entry name" value="Carnitine O-palmitoyltransferase 1, liver isoform"/>
    <property type="match status" value="1"/>
</dbReference>
<evidence type="ECO:0000256" key="4">
    <source>
        <dbReference type="ARBA" id="ARBA00013243"/>
    </source>
</evidence>
<evidence type="ECO:0000256" key="17">
    <source>
        <dbReference type="PIRSR" id="PIRSR600542-1"/>
    </source>
</evidence>
<feature type="domain" description="Choline/carnitine acyltransferase" evidence="21">
    <location>
        <begin position="152"/>
        <end position="721"/>
    </location>
</feature>
<dbReference type="InterPro" id="IPR039551">
    <property type="entry name" value="Cho/carn_acyl_trans"/>
</dbReference>
<name>A0A8X7WTC6_POLSE</name>
<dbReference type="Pfam" id="PF16484">
    <property type="entry name" value="CPT_N"/>
    <property type="match status" value="1"/>
</dbReference>
<comment type="caution">
    <text evidence="23">The sequence shown here is derived from an EMBL/GenBank/DDBJ whole genome shotgun (WGS) entry which is preliminary data.</text>
</comment>
<keyword evidence="8 20" id="KW-0812">Transmembrane</keyword>
<dbReference type="EC" id="2.3.1.21" evidence="4"/>
<dbReference type="GO" id="GO:0006631">
    <property type="term" value="P:fatty acid metabolic process"/>
    <property type="evidence" value="ECO:0007669"/>
    <property type="project" value="UniProtKB-KW"/>
</dbReference>
<dbReference type="PANTHER" id="PTHR22589:SF55">
    <property type="entry name" value="CARNITINE O-PALMITOYLTRANSFERASE 1, BRAIN ISOFORM"/>
    <property type="match status" value="1"/>
</dbReference>
<feature type="repeat" description="WD" evidence="18">
    <location>
        <begin position="1172"/>
        <end position="1208"/>
    </location>
</feature>
<dbReference type="InterPro" id="IPR019775">
    <property type="entry name" value="WD40_repeat_CS"/>
</dbReference>
<dbReference type="Gene3D" id="6.10.250.1760">
    <property type="match status" value="1"/>
</dbReference>
<keyword evidence="11 20" id="KW-1133">Transmembrane helix</keyword>
<comment type="pathway">
    <text evidence="2">Lipid metabolism; fatty acid beta-oxidation.</text>
</comment>
<dbReference type="GO" id="GO:0015909">
    <property type="term" value="P:long-chain fatty acid transport"/>
    <property type="evidence" value="ECO:0007669"/>
    <property type="project" value="UniProtKB-ARBA"/>
</dbReference>
<comment type="subcellular location">
    <subcellularLocation>
        <location evidence="1">Mitochondrion outer membrane</location>
        <topology evidence="1">Multi-pass membrane protein</topology>
    </subcellularLocation>
</comment>
<evidence type="ECO:0000256" key="16">
    <source>
        <dbReference type="ARBA" id="ARBA00048480"/>
    </source>
</evidence>
<sequence length="1208" mass="136517">MAEAHQAVAFQFTITPEGIDFRLSHEALRQVYLSGLRSWKKKLTRIKNTVITGVYPASPSSWLFVVVAILATLYTRSDPSMGLINKIQEHLPVSGYLSHQSQTLLSALLFATLLWLAVILTMRYILKQLLSYHRWMFELHGHMSNKTKVWLFLESVHPLLDDEQFTRMSALASDFENNLGPKLQWYLKLKALWASNYVSDWWEEYIYLRGRSPIMVNSNYYGMDFLYVTPTPIQAARAGNAIHAMMLYRRKLNREEIKPLLVQDCVPMCSDQYERMFNTTRIPGENSDTIQHMQDSKHIAVFHRGCFWRLWLYHGGRLLSPREMECQIQKILDDTGIPQPGEEKLAALTAGDRIPWAKARKAYFGTGKNRQSLDIIEKAAFFVCLDDSEQGMMGEDPGKSLDAYAKSLLHGKTYDRWFDKSFTFIVYKNGKTGVNAEHSWADAPIVSHLWEYVLATDSFQLGYNEDGHCKGDMDSTIPPPHRLTWDIPKECQDVINSSHAVAQALAADVDFHVLPFREFGKGCIKKCKISPDAFIQIALQLAHYRDKGKFCLTYEASMTRLFREGRTETVRSCSKQSCAFVQAMENNHTELSEKLRLFQLASEKHQNLYRMAMTGGGVDRHLFCLYVVSKYLGVDSPFLKEVLSEPWRLSTSQTPVQQVELFDLVNYPDYVSCGGGFGPVADDGYGVSYMIVGEEMINFHISCKISSSETNAHRFGQHIHQSMMDILALFSNGKKNLYNAYRTPNFPQFRTQYIRRRSQLLRENAKAGFDPLLRKQYLRLRSQLLSQRYGPLSEQSSFRAAYSNSVRSSRTTLDRMEDFEDDPRAQGARGHRRSVSRGSYQFQAQLNRAAYDDRPPGSLVPTSVAEASRAMAGDTTLSENYAFAGMYHIFDQHVDSAVPKVQFANDDKHLLACCSLDGTLSILALVPAPPSVRLVLKGHLRAVTDFAWSLSNDVIVSTSQDGTLRIWNTEDGRCIREVSDPDGSELLCCTFQPMNNNLTVVGNSKHNVHVVNISTGKKVKGGSSKLTGRVLSLSFDAPGKILWAGDDRGSIFSFLFDMATGKLTKAKRLVVSEGSSITSISARSWISREARDPSLLINACVNKLLLYRVVDNEGTLQLKRSFTIQHGSQPIHSIFCPLMSFRQGACVVTGSEDMCVYFFDVERNTKAIVNKLQGHSAPVLDVSFNCDESLLASSDAKGMVIIWRREQK</sequence>
<dbReference type="AlphaFoldDB" id="A0A8X7WTC6"/>
<dbReference type="GO" id="GO:0004095">
    <property type="term" value="F:carnitine O-palmitoyltransferase activity"/>
    <property type="evidence" value="ECO:0007669"/>
    <property type="project" value="UniProtKB-EC"/>
</dbReference>
<dbReference type="Proteomes" id="UP000886611">
    <property type="component" value="Unassembled WGS sequence"/>
</dbReference>
<evidence type="ECO:0000256" key="8">
    <source>
        <dbReference type="ARBA" id="ARBA00022692"/>
    </source>
</evidence>
<dbReference type="InterPro" id="IPR036322">
    <property type="entry name" value="WD40_repeat_dom_sf"/>
</dbReference>
<feature type="repeat" description="WD" evidence="18">
    <location>
        <begin position="936"/>
        <end position="977"/>
    </location>
</feature>
<dbReference type="Pfam" id="PF00755">
    <property type="entry name" value="Carn_acyltransf"/>
    <property type="match status" value="1"/>
</dbReference>
<dbReference type="SUPFAM" id="SSF52777">
    <property type="entry name" value="CoA-dependent acyltransferases"/>
    <property type="match status" value="2"/>
</dbReference>
<evidence type="ECO:0000259" key="22">
    <source>
        <dbReference type="Pfam" id="PF16484"/>
    </source>
</evidence>
<feature type="domain" description="Carnitine O-palmitoyltransferase N-terminal" evidence="22">
    <location>
        <begin position="1"/>
        <end position="47"/>
    </location>
</feature>
<evidence type="ECO:0000256" key="9">
    <source>
        <dbReference type="ARBA" id="ARBA00022737"/>
    </source>
</evidence>
<dbReference type="InterPro" id="IPR001680">
    <property type="entry name" value="WD40_rpt"/>
</dbReference>
<keyword evidence="13" id="KW-0496">Mitochondrion</keyword>
<feature type="active site" description="Proton acceptor" evidence="17">
    <location>
        <position position="438"/>
    </location>
</feature>
<dbReference type="EMBL" id="JAATIS010009265">
    <property type="protein sequence ID" value="KAG2455625.1"/>
    <property type="molecule type" value="Genomic_DNA"/>
</dbReference>
<evidence type="ECO:0000313" key="24">
    <source>
        <dbReference type="Proteomes" id="UP000886611"/>
    </source>
</evidence>
<evidence type="ECO:0000256" key="19">
    <source>
        <dbReference type="SAM" id="MobiDB-lite"/>
    </source>
</evidence>
<evidence type="ECO:0000256" key="7">
    <source>
        <dbReference type="ARBA" id="ARBA00022679"/>
    </source>
</evidence>
<dbReference type="Gene3D" id="3.30.559.10">
    <property type="entry name" value="Chloramphenicol acetyltransferase-like domain"/>
    <property type="match status" value="1"/>
</dbReference>
<feature type="non-terminal residue" evidence="23">
    <location>
        <position position="1"/>
    </location>
</feature>
<dbReference type="PROSITE" id="PS50082">
    <property type="entry name" value="WD_REPEATS_2"/>
    <property type="match status" value="2"/>
</dbReference>
<accession>A0A8X7WTC6</accession>
<comment type="similarity">
    <text evidence="3">Belongs to the carnitine/choline acetyltransferase family.</text>
</comment>
<dbReference type="PROSITE" id="PS00678">
    <property type="entry name" value="WD_REPEATS_1"/>
    <property type="match status" value="1"/>
</dbReference>
<dbReference type="Gene3D" id="2.130.10.10">
    <property type="entry name" value="YVTN repeat-like/Quinoprotein amine dehydrogenase"/>
    <property type="match status" value="2"/>
</dbReference>
<evidence type="ECO:0000313" key="23">
    <source>
        <dbReference type="EMBL" id="KAG2455625.1"/>
    </source>
</evidence>
<evidence type="ECO:0000256" key="13">
    <source>
        <dbReference type="ARBA" id="ARBA00023128"/>
    </source>
</evidence>
<dbReference type="PROSITE" id="PS50294">
    <property type="entry name" value="WD_REPEATS_REGION"/>
    <property type="match status" value="2"/>
</dbReference>
<dbReference type="PROSITE" id="PS00440">
    <property type="entry name" value="ACYLTRANSF_C_2"/>
    <property type="match status" value="1"/>
</dbReference>
<dbReference type="InterPro" id="IPR000542">
    <property type="entry name" value="Carn_acyl_trans"/>
</dbReference>
<evidence type="ECO:0000256" key="11">
    <source>
        <dbReference type="ARBA" id="ARBA00022989"/>
    </source>
</evidence>
<keyword evidence="6 18" id="KW-0853">WD repeat</keyword>
<gene>
    <name evidence="23" type="primary">Cpt1a_2</name>
    <name evidence="23" type="ORF">GTO96_0007481</name>
</gene>
<evidence type="ECO:0000256" key="15">
    <source>
        <dbReference type="ARBA" id="ARBA00023315"/>
    </source>
</evidence>
<dbReference type="InterPro" id="IPR032476">
    <property type="entry name" value="CPT_N"/>
</dbReference>
<dbReference type="InterPro" id="IPR015943">
    <property type="entry name" value="WD40/YVTN_repeat-like_dom_sf"/>
</dbReference>